<dbReference type="PANTHER" id="PTHR21346">
    <property type="entry name" value="FUN14 DOMAIN CONTAINING"/>
    <property type="match status" value="1"/>
</dbReference>
<evidence type="ECO:0000256" key="5">
    <source>
        <dbReference type="ARBA" id="ARBA00023136"/>
    </source>
</evidence>
<feature type="region of interest" description="Disordered" evidence="6">
    <location>
        <begin position="74"/>
        <end position="94"/>
    </location>
</feature>
<dbReference type="Pfam" id="PF04930">
    <property type="entry name" value="FUN14"/>
    <property type="match status" value="1"/>
</dbReference>
<keyword evidence="3 7" id="KW-0812">Transmembrane</keyword>
<keyword evidence="5 7" id="KW-0472">Membrane</keyword>
<reference evidence="8" key="1">
    <citation type="submission" date="2020-05" db="EMBL/GenBank/DDBJ databases">
        <title>Phylogenomic resolution of chytrid fungi.</title>
        <authorList>
            <person name="Stajich J.E."/>
            <person name="Amses K."/>
            <person name="Simmons R."/>
            <person name="Seto K."/>
            <person name="Myers J."/>
            <person name="Bonds A."/>
            <person name="Quandt C.A."/>
            <person name="Barry K."/>
            <person name="Liu P."/>
            <person name="Grigoriev I."/>
            <person name="Longcore J.E."/>
            <person name="James T.Y."/>
        </authorList>
    </citation>
    <scope>NUCLEOTIDE SEQUENCE</scope>
    <source>
        <strain evidence="8">JEL0379</strain>
    </source>
</reference>
<evidence type="ECO:0000313" key="8">
    <source>
        <dbReference type="EMBL" id="KAJ3180462.1"/>
    </source>
</evidence>
<dbReference type="InterPro" id="IPR007014">
    <property type="entry name" value="FUN14"/>
</dbReference>
<evidence type="ECO:0000256" key="2">
    <source>
        <dbReference type="ARBA" id="ARBA00009160"/>
    </source>
</evidence>
<evidence type="ECO:0000256" key="6">
    <source>
        <dbReference type="SAM" id="MobiDB-lite"/>
    </source>
</evidence>
<dbReference type="GO" id="GO:0016020">
    <property type="term" value="C:membrane"/>
    <property type="evidence" value="ECO:0007669"/>
    <property type="project" value="UniProtKB-SubCell"/>
</dbReference>
<protein>
    <submittedName>
        <fullName evidence="8">FUN14 domain-containing protein 2</fullName>
    </submittedName>
</protein>
<gene>
    <name evidence="8" type="primary">FUNDC2</name>
    <name evidence="8" type="ORF">HDU87_001971</name>
</gene>
<keyword evidence="4 7" id="KW-1133">Transmembrane helix</keyword>
<evidence type="ECO:0000256" key="1">
    <source>
        <dbReference type="ARBA" id="ARBA00004370"/>
    </source>
</evidence>
<keyword evidence="9" id="KW-1185">Reference proteome</keyword>
<sequence>MSLRLTQQLFTTLPRACARGNPAFRAAAGLAAAAPVARSTVSAIANNNAVASCQHYNSARRSFYHSAAQTSSPISGLARTSGGGGSEWNHGSSSTRGFGPITRAILSALVGTSALASAAVWTAPADPAAHKLAATPDEKGNVAAAAALETLPPPPPPGWFRRHLRPELMTLGGALGAFTGFFTAKIGKVVAFVIGGGFVAMQLLAHAGFITVSWSNISASFNKQFNANEYGEVPPSTISLIVRRMLRWLTADVPFTGGFLAGFWLGFRLG</sequence>
<organism evidence="8 9">
    <name type="scientific">Geranomyces variabilis</name>
    <dbReference type="NCBI Taxonomy" id="109894"/>
    <lineage>
        <taxon>Eukaryota</taxon>
        <taxon>Fungi</taxon>
        <taxon>Fungi incertae sedis</taxon>
        <taxon>Chytridiomycota</taxon>
        <taxon>Chytridiomycota incertae sedis</taxon>
        <taxon>Chytridiomycetes</taxon>
        <taxon>Spizellomycetales</taxon>
        <taxon>Powellomycetaceae</taxon>
        <taxon>Geranomyces</taxon>
    </lineage>
</organism>
<evidence type="ECO:0000313" key="9">
    <source>
        <dbReference type="Proteomes" id="UP001212152"/>
    </source>
</evidence>
<feature type="transmembrane region" description="Helical" evidence="7">
    <location>
        <begin position="248"/>
        <end position="267"/>
    </location>
</feature>
<name>A0AAD5TLQ1_9FUNG</name>
<comment type="subcellular location">
    <subcellularLocation>
        <location evidence="1">Membrane</location>
    </subcellularLocation>
</comment>
<dbReference type="PANTHER" id="PTHR21346:SF10">
    <property type="entry name" value="TRANSMEMBRANE PROTEIN"/>
    <property type="match status" value="1"/>
</dbReference>
<dbReference type="AlphaFoldDB" id="A0AAD5TLQ1"/>
<proteinExistence type="inferred from homology"/>
<feature type="transmembrane region" description="Helical" evidence="7">
    <location>
        <begin position="190"/>
        <end position="214"/>
    </location>
</feature>
<dbReference type="Proteomes" id="UP001212152">
    <property type="component" value="Unassembled WGS sequence"/>
</dbReference>
<accession>A0AAD5TLQ1</accession>
<dbReference type="EMBL" id="JADGJQ010000016">
    <property type="protein sequence ID" value="KAJ3180462.1"/>
    <property type="molecule type" value="Genomic_DNA"/>
</dbReference>
<evidence type="ECO:0000256" key="7">
    <source>
        <dbReference type="SAM" id="Phobius"/>
    </source>
</evidence>
<comment type="caution">
    <text evidence="8">The sequence shown here is derived from an EMBL/GenBank/DDBJ whole genome shotgun (WGS) entry which is preliminary data.</text>
</comment>
<evidence type="ECO:0000256" key="3">
    <source>
        <dbReference type="ARBA" id="ARBA00022692"/>
    </source>
</evidence>
<evidence type="ECO:0000256" key="4">
    <source>
        <dbReference type="ARBA" id="ARBA00022989"/>
    </source>
</evidence>
<comment type="similarity">
    <text evidence="2">Belongs to the FUN14 family.</text>
</comment>